<evidence type="ECO:0000256" key="1">
    <source>
        <dbReference type="SAM" id="MobiDB-lite"/>
    </source>
</evidence>
<dbReference type="Proteomes" id="UP000827284">
    <property type="component" value="Unassembled WGS sequence"/>
</dbReference>
<evidence type="ECO:0000313" key="4">
    <source>
        <dbReference type="Proteomes" id="UP000827284"/>
    </source>
</evidence>
<evidence type="ECO:0000313" key="3">
    <source>
        <dbReference type="EMBL" id="GJJ73036.1"/>
    </source>
</evidence>
<evidence type="ECO:0000256" key="2">
    <source>
        <dbReference type="SAM" id="Phobius"/>
    </source>
</evidence>
<feature type="compositionally biased region" description="Polar residues" evidence="1">
    <location>
        <begin position="81"/>
        <end position="94"/>
    </location>
</feature>
<keyword evidence="2" id="KW-0812">Transmembrane</keyword>
<feature type="compositionally biased region" description="Basic residues" evidence="1">
    <location>
        <begin position="12"/>
        <end position="22"/>
    </location>
</feature>
<dbReference type="AlphaFoldDB" id="A0A9P3HAH4"/>
<accession>A0A9P3HAH4</accession>
<organism evidence="3 4">
    <name type="scientific">Entomortierella parvispora</name>
    <dbReference type="NCBI Taxonomy" id="205924"/>
    <lineage>
        <taxon>Eukaryota</taxon>
        <taxon>Fungi</taxon>
        <taxon>Fungi incertae sedis</taxon>
        <taxon>Mucoromycota</taxon>
        <taxon>Mortierellomycotina</taxon>
        <taxon>Mortierellomycetes</taxon>
        <taxon>Mortierellales</taxon>
        <taxon>Mortierellaceae</taxon>
        <taxon>Entomortierella</taxon>
    </lineage>
</organism>
<feature type="compositionally biased region" description="Basic residues" evidence="1">
    <location>
        <begin position="64"/>
        <end position="73"/>
    </location>
</feature>
<feature type="compositionally biased region" description="Low complexity" evidence="1">
    <location>
        <begin position="25"/>
        <end position="60"/>
    </location>
</feature>
<sequence>MDPERANAGTSSHHHHYSHQHANKSAASPPITPSSSSFASSNQHHHASITTTTSSTSASDTTHHSRARSHSHSFHQNNNNTAHIVNNSKNSNHHGSIPISAASSLSQTSSTGITGGLGASGSASSGLLGSATAAVSAAVGSRSMPSLKINMHQHSHHLDQFSRSITARARRFFRTYFSSTTTGHNNISTTSSTLLGSFTTARRIRLRVVIPVAVLALWLVYVVIASVFRLAFGSKDHRYFANQPIQPPTWVDRGDITDLDLRPTEGANMMTAVLLNWSRLDSLKDIVEHLCPHIMFKEIMIWNNKVDVHIEEKMFACPKVRVFNSPSNMFFVARYMACAMASAPYCYFQDDDWKIFYLRSMYANFLRFPQFLHTDTNSDVWALTNWRWCFFEAEVDIHACFSWLGTGAMATRESVVNFLKQASVTDMDPLEFAYGDMYFSTYLNQVPYQLENYLLELVDPAEDAVAFSKGSEGKTRNKLYMHKAAQKLWDALARKDPAFEREELHPTYLERDVRSPCADDRCLIISNKHPFPDVSMFKYRPYIDIEESEKLHYHYMDPTPYIRHPFSKAVDGLDDTAYKSTQPIAKGDYIGIDMLLQVDRKIEFRVLYQMGDQWIHNARLEVAGSDAVYKTIPLTLSCKAIRNSNYKGKVPIDVEYAFLNQEKDNQIFDESELARVYERSSEGPKKPDLSYYEDYGWKTQCKFVVHETSGFRFMRLVSTRDERYPFVIYDLGWKVI</sequence>
<dbReference type="EMBL" id="BQFW01000007">
    <property type="protein sequence ID" value="GJJ73036.1"/>
    <property type="molecule type" value="Genomic_DNA"/>
</dbReference>
<comment type="caution">
    <text evidence="3">The sequence shown here is derived from an EMBL/GenBank/DDBJ whole genome shotgun (WGS) entry which is preliminary data.</text>
</comment>
<protein>
    <submittedName>
        <fullName evidence="3">Uncharacterized protein</fullName>
    </submittedName>
</protein>
<reference evidence="3" key="2">
    <citation type="journal article" date="2022" name="Microbiol. Resour. Announc.">
        <title>Whole-Genome Sequence of Entomortierella parvispora E1425, a Mucoromycotan Fungus Associated with Burkholderiaceae-Related Endosymbiotic Bacteria.</title>
        <authorList>
            <person name="Herlambang A."/>
            <person name="Guo Y."/>
            <person name="Takashima Y."/>
            <person name="Narisawa K."/>
            <person name="Ohta H."/>
            <person name="Nishizawa T."/>
        </authorList>
    </citation>
    <scope>NUCLEOTIDE SEQUENCE</scope>
    <source>
        <strain evidence="3">E1425</strain>
    </source>
</reference>
<gene>
    <name evidence="3" type="ORF">EMPS_05394</name>
</gene>
<keyword evidence="2" id="KW-0472">Membrane</keyword>
<name>A0A9P3HAH4_9FUNG</name>
<feature type="region of interest" description="Disordered" evidence="1">
    <location>
        <begin position="1"/>
        <end position="99"/>
    </location>
</feature>
<feature type="transmembrane region" description="Helical" evidence="2">
    <location>
        <begin position="208"/>
        <end position="232"/>
    </location>
</feature>
<reference evidence="3" key="1">
    <citation type="submission" date="2021-11" db="EMBL/GenBank/DDBJ databases">
        <authorList>
            <person name="Herlambang A."/>
            <person name="Guo Y."/>
            <person name="Takashima Y."/>
            <person name="Nishizawa T."/>
        </authorList>
    </citation>
    <scope>NUCLEOTIDE SEQUENCE</scope>
    <source>
        <strain evidence="3">E1425</strain>
    </source>
</reference>
<dbReference type="OrthoDB" id="1684102at2759"/>
<keyword evidence="2" id="KW-1133">Transmembrane helix</keyword>
<proteinExistence type="predicted"/>
<keyword evidence="4" id="KW-1185">Reference proteome</keyword>